<dbReference type="Gene3D" id="2.30.40.10">
    <property type="entry name" value="Urease, subunit C, domain 1"/>
    <property type="match status" value="1"/>
</dbReference>
<dbReference type="AlphaFoldDB" id="A0AAW5QYL0"/>
<dbReference type="InterPro" id="IPR013108">
    <property type="entry name" value="Amidohydro_3"/>
</dbReference>
<dbReference type="CDD" id="cd01300">
    <property type="entry name" value="YtcJ_like"/>
    <property type="match status" value="1"/>
</dbReference>
<accession>A0AAW5QYL0</accession>
<reference evidence="2 3" key="1">
    <citation type="submission" date="2022-04" db="EMBL/GenBank/DDBJ databases">
        <authorList>
            <person name="Ye Y.-Q."/>
            <person name="Du Z.-J."/>
        </authorList>
    </citation>
    <scope>NUCLEOTIDE SEQUENCE [LARGE SCALE GENOMIC DNA]</scope>
    <source>
        <strain evidence="2 3">A6E488</strain>
    </source>
</reference>
<dbReference type="InterPro" id="IPR033932">
    <property type="entry name" value="YtcJ-like"/>
</dbReference>
<dbReference type="PANTHER" id="PTHR22642">
    <property type="entry name" value="IMIDAZOLONEPROPIONASE"/>
    <property type="match status" value="1"/>
</dbReference>
<dbReference type="InterPro" id="IPR011059">
    <property type="entry name" value="Metal-dep_hydrolase_composite"/>
</dbReference>
<dbReference type="GO" id="GO:0016810">
    <property type="term" value="F:hydrolase activity, acting on carbon-nitrogen (but not peptide) bonds"/>
    <property type="evidence" value="ECO:0007669"/>
    <property type="project" value="InterPro"/>
</dbReference>
<dbReference type="InterPro" id="IPR032466">
    <property type="entry name" value="Metal_Hydrolase"/>
</dbReference>
<evidence type="ECO:0000313" key="2">
    <source>
        <dbReference type="EMBL" id="MCT8971999.1"/>
    </source>
</evidence>
<organism evidence="2 3">
    <name type="scientific">Microbaculum marinisediminis</name>
    <dbReference type="NCBI Taxonomy" id="2931392"/>
    <lineage>
        <taxon>Bacteria</taxon>
        <taxon>Pseudomonadati</taxon>
        <taxon>Pseudomonadota</taxon>
        <taxon>Alphaproteobacteria</taxon>
        <taxon>Hyphomicrobiales</taxon>
        <taxon>Tepidamorphaceae</taxon>
        <taxon>Microbaculum</taxon>
    </lineage>
</organism>
<comment type="caution">
    <text evidence="2">The sequence shown here is derived from an EMBL/GenBank/DDBJ whole genome shotgun (WGS) entry which is preliminary data.</text>
</comment>
<dbReference type="EMBL" id="JALIDZ010000004">
    <property type="protein sequence ID" value="MCT8971999.1"/>
    <property type="molecule type" value="Genomic_DNA"/>
</dbReference>
<evidence type="ECO:0000313" key="3">
    <source>
        <dbReference type="Proteomes" id="UP001320898"/>
    </source>
</evidence>
<dbReference type="Pfam" id="PF07969">
    <property type="entry name" value="Amidohydro_3"/>
    <property type="match status" value="1"/>
</dbReference>
<dbReference type="SUPFAM" id="SSF51338">
    <property type="entry name" value="Composite domain of metallo-dependent hydrolases"/>
    <property type="match status" value="1"/>
</dbReference>
<keyword evidence="3" id="KW-1185">Reference proteome</keyword>
<dbReference type="RefSeq" id="WP_261615579.1">
    <property type="nucleotide sequence ID" value="NZ_JALIDZ010000004.1"/>
</dbReference>
<dbReference type="Gene3D" id="3.10.310.70">
    <property type="match status" value="1"/>
</dbReference>
<gene>
    <name evidence="2" type="ORF">MUB46_09050</name>
</gene>
<dbReference type="PANTHER" id="PTHR22642:SF2">
    <property type="entry name" value="PROTEIN LONG AFTER FAR-RED 3"/>
    <property type="match status" value="1"/>
</dbReference>
<protein>
    <submittedName>
        <fullName evidence="2">Amidohydrolase</fullName>
    </submittedName>
</protein>
<evidence type="ECO:0000259" key="1">
    <source>
        <dbReference type="Pfam" id="PF07969"/>
    </source>
</evidence>
<proteinExistence type="predicted"/>
<sequence>MSPRADIIVTNARVLTVDSGQPRAEAIAIVDNEIMAVGSAGDIDGLKSHTTRVIDAGGASVLPGFNDAHVHLFCGAAELDNLQLGTVNGLDELTAAARAYAAERPDEPLLVAQGAGYGILPDNQRITRQHLDAILPDRAFLMFAADHHTAWANTKALADAGILNGKAVGVGNEIVMGADGKAAGELREGEAYNPVLALGAAGMRFRLGLETGGEPDPAPTAAERAFDLDLMRKGLAHCAAHGITSVQNMDGNLYQLELLDAIDREEGLSLRVRVPFHFRNFMETDVLDKAEEMHRRFRSERLRSGFVKMFMDGVVDSWTAVMLDDYPGKPGWRGDPLFEPARFAEIATEADRRGLQIAVHAIGDGAVRGVLDGYEAARKANGPRDSRHRIEHIEVIHPDDLGRFRDLGVAASMQPIHAPGTGFSLQPTASIIGEAKWPYAYAWQTVREAGAPMIFATDWPVSPIDPMSNLKAALTRKRWAESDPDQRQSLSDALASYTRDGAWIEFMENRKGMLRPGMLADVVVLSDDIETTDPEAIDQVRPAVTIADGRVVYEA</sequence>
<dbReference type="Gene3D" id="3.20.20.140">
    <property type="entry name" value="Metal-dependent hydrolases"/>
    <property type="match status" value="1"/>
</dbReference>
<dbReference type="Proteomes" id="UP001320898">
    <property type="component" value="Unassembled WGS sequence"/>
</dbReference>
<feature type="domain" description="Amidohydrolase 3" evidence="1">
    <location>
        <begin position="52"/>
        <end position="553"/>
    </location>
</feature>
<name>A0AAW5QYL0_9HYPH</name>
<dbReference type="SUPFAM" id="SSF51556">
    <property type="entry name" value="Metallo-dependent hydrolases"/>
    <property type="match status" value="1"/>
</dbReference>